<dbReference type="RefSeq" id="WP_185043919.1">
    <property type="nucleotide sequence ID" value="NZ_BAABFG010000005.1"/>
</dbReference>
<dbReference type="InterPro" id="IPR034660">
    <property type="entry name" value="DinB/YfiT-like"/>
</dbReference>
<reference evidence="2 3" key="1">
    <citation type="submission" date="2020-08" db="EMBL/GenBank/DDBJ databases">
        <title>Sequencing the genomes of 1000 actinobacteria strains.</title>
        <authorList>
            <person name="Klenk H.-P."/>
        </authorList>
    </citation>
    <scope>NUCLEOTIDE SEQUENCE [LARGE SCALE GENOMIC DNA]</scope>
    <source>
        <strain evidence="2 3">DSM 45809</strain>
    </source>
</reference>
<keyword evidence="3" id="KW-1185">Reference proteome</keyword>
<sequence length="245" mass="26092">MADVIDDLEAEQEALAAVLTGLAAADWDRASAASGWTVADVVLHLAQTEEAVAATAGGDSRAVDWRRFGTTVDAAMGAMVRAQADSGPEVLARWQAARRESVRALRAADPRRPLRWVSASLKPRTLATTRLAEHWAHALDVTGPLRIDYPDTGRLRHVAWLGFSTLPYAFHLAGRPAVPVYCDLRGPDGTRWTFGDPSAESAIAGPAGAFCRVGAQRLAPAGSGLQTRGPHGAEALRLLRNYAVV</sequence>
<gene>
    <name evidence="2" type="ORF">BJY16_007117</name>
</gene>
<dbReference type="SUPFAM" id="SSF109854">
    <property type="entry name" value="DinB/YfiT-like putative metalloenzymes"/>
    <property type="match status" value="1"/>
</dbReference>
<dbReference type="Gene3D" id="1.20.120.450">
    <property type="entry name" value="dinb family like domain"/>
    <property type="match status" value="1"/>
</dbReference>
<accession>A0A7W7MB28</accession>
<dbReference type="GO" id="GO:0046872">
    <property type="term" value="F:metal ion binding"/>
    <property type="evidence" value="ECO:0007669"/>
    <property type="project" value="InterPro"/>
</dbReference>
<dbReference type="AlphaFoldDB" id="A0A7W7MB28"/>
<evidence type="ECO:0000259" key="1">
    <source>
        <dbReference type="Pfam" id="PF11716"/>
    </source>
</evidence>
<dbReference type="NCBIfam" id="TIGR03083">
    <property type="entry name" value="maleylpyruvate isomerase family mycothiol-dependent enzyme"/>
    <property type="match status" value="1"/>
</dbReference>
<proteinExistence type="predicted"/>
<dbReference type="Proteomes" id="UP000546162">
    <property type="component" value="Unassembled WGS sequence"/>
</dbReference>
<name>A0A7W7MB28_9ACTN</name>
<evidence type="ECO:0000313" key="2">
    <source>
        <dbReference type="EMBL" id="MBB4743658.1"/>
    </source>
</evidence>
<organism evidence="2 3">
    <name type="scientific">Actinoplanes octamycinicus</name>
    <dbReference type="NCBI Taxonomy" id="135948"/>
    <lineage>
        <taxon>Bacteria</taxon>
        <taxon>Bacillati</taxon>
        <taxon>Actinomycetota</taxon>
        <taxon>Actinomycetes</taxon>
        <taxon>Micromonosporales</taxon>
        <taxon>Micromonosporaceae</taxon>
        <taxon>Actinoplanes</taxon>
    </lineage>
</organism>
<comment type="caution">
    <text evidence="2">The sequence shown here is derived from an EMBL/GenBank/DDBJ whole genome shotgun (WGS) entry which is preliminary data.</text>
</comment>
<protein>
    <submittedName>
        <fullName evidence="2">Uncharacterized protein (TIGR03084 family)</fullName>
    </submittedName>
</protein>
<dbReference type="InterPro" id="IPR024344">
    <property type="entry name" value="MDMPI_metal-binding"/>
</dbReference>
<dbReference type="InterPro" id="IPR017517">
    <property type="entry name" value="Maleyloyr_isom"/>
</dbReference>
<feature type="domain" description="Mycothiol-dependent maleylpyruvate isomerase metal-binding" evidence="1">
    <location>
        <begin position="8"/>
        <end position="141"/>
    </location>
</feature>
<evidence type="ECO:0000313" key="3">
    <source>
        <dbReference type="Proteomes" id="UP000546162"/>
    </source>
</evidence>
<dbReference type="Pfam" id="PF11716">
    <property type="entry name" value="MDMPI_N"/>
    <property type="match status" value="1"/>
</dbReference>
<dbReference type="EMBL" id="JACHNB010000001">
    <property type="protein sequence ID" value="MBB4743658.1"/>
    <property type="molecule type" value="Genomic_DNA"/>
</dbReference>